<gene>
    <name evidence="2" type="ORF">BE17_31610</name>
</gene>
<organism evidence="2 3">
    <name type="scientific">Sorangium cellulosum</name>
    <name type="common">Polyangium cellulosum</name>
    <dbReference type="NCBI Taxonomy" id="56"/>
    <lineage>
        <taxon>Bacteria</taxon>
        <taxon>Pseudomonadati</taxon>
        <taxon>Myxococcota</taxon>
        <taxon>Polyangia</taxon>
        <taxon>Polyangiales</taxon>
        <taxon>Polyangiaceae</taxon>
        <taxon>Sorangium</taxon>
    </lineage>
</organism>
<reference evidence="2 3" key="1">
    <citation type="submission" date="2014-02" db="EMBL/GenBank/DDBJ databases">
        <title>The small core and large imbalanced accessory genome model reveals a collaborative survival strategy of Sorangium cellulosum strains in nature.</title>
        <authorList>
            <person name="Han K."/>
            <person name="Peng R."/>
            <person name="Blom J."/>
            <person name="Li Y.-Z."/>
        </authorList>
    </citation>
    <scope>NUCLEOTIDE SEQUENCE [LARGE SCALE GENOMIC DNA]</scope>
    <source>
        <strain evidence="2 3">So0011-07</strain>
    </source>
</reference>
<dbReference type="Proteomes" id="UP000075635">
    <property type="component" value="Unassembled WGS sequence"/>
</dbReference>
<comment type="caution">
    <text evidence="2">The sequence shown here is derived from an EMBL/GenBank/DDBJ whole genome shotgun (WGS) entry which is preliminary data.</text>
</comment>
<name>A0A150SXQ0_SORCE</name>
<sequence length="84" mass="9490">MLRHRPTRTICDRPAPEDWNVAATMRWPEEGAGLRSSDRGRRTDGADRLRCLATKDAAPPVHARRQTSEEAYRGTMKSRFAPGI</sequence>
<feature type="region of interest" description="Disordered" evidence="1">
    <location>
        <begin position="55"/>
        <end position="84"/>
    </location>
</feature>
<dbReference type="AlphaFoldDB" id="A0A150SXQ0"/>
<dbReference type="EMBL" id="JEMB01000478">
    <property type="protein sequence ID" value="KYF96937.1"/>
    <property type="molecule type" value="Genomic_DNA"/>
</dbReference>
<proteinExistence type="predicted"/>
<evidence type="ECO:0000313" key="3">
    <source>
        <dbReference type="Proteomes" id="UP000075635"/>
    </source>
</evidence>
<accession>A0A150SXQ0</accession>
<evidence type="ECO:0000256" key="1">
    <source>
        <dbReference type="SAM" id="MobiDB-lite"/>
    </source>
</evidence>
<evidence type="ECO:0000313" key="2">
    <source>
        <dbReference type="EMBL" id="KYF96937.1"/>
    </source>
</evidence>
<protein>
    <submittedName>
        <fullName evidence="2">Uncharacterized protein</fullName>
    </submittedName>
</protein>